<dbReference type="PROSITE" id="PS00629">
    <property type="entry name" value="IMP_1"/>
    <property type="match status" value="1"/>
</dbReference>
<accession>K9YYD9</accession>
<dbReference type="PRINTS" id="PR00377">
    <property type="entry name" value="IMPHPHTASES"/>
</dbReference>
<keyword evidence="8" id="KW-1185">Reference proteome</keyword>
<dbReference type="OrthoDB" id="9772456at2"/>
<dbReference type="EC" id="3.1.3.25" evidence="2"/>
<gene>
    <name evidence="7" type="ORF">Dacsa_2745</name>
</gene>
<dbReference type="EMBL" id="CP003944">
    <property type="protein sequence ID" value="AFZ51320.1"/>
    <property type="molecule type" value="Genomic_DNA"/>
</dbReference>
<dbReference type="GO" id="GO:0006020">
    <property type="term" value="P:inositol metabolic process"/>
    <property type="evidence" value="ECO:0007669"/>
    <property type="project" value="TreeGrafter"/>
</dbReference>
<dbReference type="PATRIC" id="fig|13035.3.peg.3133"/>
<dbReference type="eggNOG" id="COG0483">
    <property type="taxonomic scope" value="Bacteria"/>
</dbReference>
<dbReference type="SUPFAM" id="SSF56655">
    <property type="entry name" value="Carbohydrate phosphatase"/>
    <property type="match status" value="1"/>
</dbReference>
<dbReference type="CDD" id="cd01643">
    <property type="entry name" value="Bacterial_IMPase_like_2"/>
    <property type="match status" value="1"/>
</dbReference>
<evidence type="ECO:0000256" key="1">
    <source>
        <dbReference type="ARBA" id="ARBA00001033"/>
    </source>
</evidence>
<feature type="binding site" evidence="6">
    <location>
        <position position="85"/>
    </location>
    <ligand>
        <name>Mg(2+)</name>
        <dbReference type="ChEBI" id="CHEBI:18420"/>
        <label>1</label>
        <note>catalytic</note>
    </ligand>
</feature>
<dbReference type="Pfam" id="PF00459">
    <property type="entry name" value="Inositol_P"/>
    <property type="match status" value="1"/>
</dbReference>
<dbReference type="RefSeq" id="WP_015230309.1">
    <property type="nucleotide sequence ID" value="NC_019780.1"/>
</dbReference>
<feature type="binding site" evidence="6">
    <location>
        <position position="69"/>
    </location>
    <ligand>
        <name>Mg(2+)</name>
        <dbReference type="ChEBI" id="CHEBI:18420"/>
        <label>1</label>
        <note>catalytic</note>
    </ligand>
</feature>
<keyword evidence="3 6" id="KW-0479">Metal-binding</keyword>
<dbReference type="AlphaFoldDB" id="K9YYD9"/>
<proteinExistence type="predicted"/>
<dbReference type="Gene3D" id="3.30.540.10">
    <property type="entry name" value="Fructose-1,6-Bisphosphatase, subunit A, domain 1"/>
    <property type="match status" value="1"/>
</dbReference>
<sequence length="269" mass="29375">MREQILEDAFAFSQSLTKRIGETLSQQFGKVQAQHKPDGSLVTDSDQWADEQIRSAIASQFPDHGVLTEETVHIFPDKEWCWVIDPIDGTTNFTRGIPVWGISMGLLYRGVPVFGYVHFPILQQSFHGFWLTGSGLSGENGAYRNGEVIKSSPDEPSQSHLFSLCARSTSVFKQSLPCKTRVVGVCTYSFLLVASGAALGAIEAIPKVWDIAAVWAIVQAAGGKFVPQTPTSVFPLEAGVDYGKKPLPTLVVSRSELISVFQPLVQEMG</sequence>
<feature type="binding site" evidence="6">
    <location>
        <position position="210"/>
    </location>
    <ligand>
        <name>Mg(2+)</name>
        <dbReference type="ChEBI" id="CHEBI:18420"/>
        <label>1</label>
        <note>catalytic</note>
    </ligand>
</feature>
<dbReference type="PANTHER" id="PTHR20854:SF4">
    <property type="entry name" value="INOSITOL-1-MONOPHOSPHATASE-RELATED"/>
    <property type="match status" value="1"/>
</dbReference>
<protein>
    <recommendedName>
        <fullName evidence="2">inositol-phosphate phosphatase</fullName>
        <ecNumber evidence="2">3.1.3.25</ecNumber>
    </recommendedName>
</protein>
<dbReference type="GO" id="GO:0046854">
    <property type="term" value="P:phosphatidylinositol phosphate biosynthetic process"/>
    <property type="evidence" value="ECO:0007669"/>
    <property type="project" value="InterPro"/>
</dbReference>
<keyword evidence="4" id="KW-0378">Hydrolase</keyword>
<evidence type="ECO:0000256" key="3">
    <source>
        <dbReference type="ARBA" id="ARBA00022723"/>
    </source>
</evidence>
<reference evidence="7" key="1">
    <citation type="submission" date="2012-04" db="EMBL/GenBank/DDBJ databases">
        <title>Finished genome of Dactylococcopsis salina PCC 8305.</title>
        <authorList>
            <consortium name="US DOE Joint Genome Institute"/>
            <person name="Gugger M."/>
            <person name="Coursin T."/>
            <person name="Rippka R."/>
            <person name="Tandeau De Marsac N."/>
            <person name="Huntemann M."/>
            <person name="Wei C.-L."/>
            <person name="Han J."/>
            <person name="Detter J.C."/>
            <person name="Han C."/>
            <person name="Tapia R."/>
            <person name="Daligault H."/>
            <person name="Chen A."/>
            <person name="Krypides N."/>
            <person name="Mavromatis K."/>
            <person name="Markowitz V."/>
            <person name="Szeto E."/>
            <person name="Ivanova N."/>
            <person name="Ovchinnikova G."/>
            <person name="Pagani I."/>
            <person name="Pati A."/>
            <person name="Goodwin L."/>
            <person name="Peters L."/>
            <person name="Pitluck S."/>
            <person name="Woyke T."/>
            <person name="Kerfeld C."/>
        </authorList>
    </citation>
    <scope>NUCLEOTIDE SEQUENCE [LARGE SCALE GENOMIC DNA]</scope>
    <source>
        <strain evidence="7">PCC 8305</strain>
    </source>
</reference>
<dbReference type="Gene3D" id="3.40.190.80">
    <property type="match status" value="1"/>
</dbReference>
<dbReference type="HOGENOM" id="CLU_044118_0_2_3"/>
<evidence type="ECO:0000256" key="2">
    <source>
        <dbReference type="ARBA" id="ARBA00013106"/>
    </source>
</evidence>
<evidence type="ECO:0000256" key="6">
    <source>
        <dbReference type="PIRSR" id="PIRSR600760-2"/>
    </source>
</evidence>
<feature type="binding site" evidence="6">
    <location>
        <position position="88"/>
    </location>
    <ligand>
        <name>Mg(2+)</name>
        <dbReference type="ChEBI" id="CHEBI:18420"/>
        <label>1</label>
        <note>catalytic</note>
    </ligand>
</feature>
<dbReference type="GO" id="GO:0008934">
    <property type="term" value="F:inositol monophosphate 1-phosphatase activity"/>
    <property type="evidence" value="ECO:0007669"/>
    <property type="project" value="TreeGrafter"/>
</dbReference>
<dbReference type="GO" id="GO:0046872">
    <property type="term" value="F:metal ion binding"/>
    <property type="evidence" value="ECO:0007669"/>
    <property type="project" value="UniProtKB-KW"/>
</dbReference>
<evidence type="ECO:0000313" key="8">
    <source>
        <dbReference type="Proteomes" id="UP000010482"/>
    </source>
</evidence>
<keyword evidence="5 6" id="KW-0460">Magnesium</keyword>
<evidence type="ECO:0000256" key="4">
    <source>
        <dbReference type="ARBA" id="ARBA00022801"/>
    </source>
</evidence>
<dbReference type="STRING" id="13035.Dacsa_2745"/>
<feature type="binding site" evidence="6">
    <location>
        <position position="87"/>
    </location>
    <ligand>
        <name>Mg(2+)</name>
        <dbReference type="ChEBI" id="CHEBI:18420"/>
        <label>1</label>
        <note>catalytic</note>
    </ligand>
</feature>
<organism evidence="7 8">
    <name type="scientific">Dactylococcopsis salina (strain PCC 8305)</name>
    <name type="common">Myxobactron salinum</name>
    <dbReference type="NCBI Taxonomy" id="13035"/>
    <lineage>
        <taxon>Bacteria</taxon>
        <taxon>Bacillati</taxon>
        <taxon>Cyanobacteriota</taxon>
        <taxon>Cyanophyceae</taxon>
        <taxon>Nodosilineales</taxon>
        <taxon>Cymatolegaceae</taxon>
        <taxon>Dactylococcopsis</taxon>
    </lineage>
</organism>
<dbReference type="InterPro" id="IPR020583">
    <property type="entry name" value="Inositol_monoP_metal-BS"/>
</dbReference>
<dbReference type="KEGG" id="dsl:Dacsa_2745"/>
<dbReference type="PROSITE" id="PS00630">
    <property type="entry name" value="IMP_2"/>
    <property type="match status" value="1"/>
</dbReference>
<dbReference type="Proteomes" id="UP000010482">
    <property type="component" value="Chromosome"/>
</dbReference>
<evidence type="ECO:0000256" key="5">
    <source>
        <dbReference type="ARBA" id="ARBA00022842"/>
    </source>
</evidence>
<evidence type="ECO:0000313" key="7">
    <source>
        <dbReference type="EMBL" id="AFZ51320.1"/>
    </source>
</evidence>
<dbReference type="InterPro" id="IPR020550">
    <property type="entry name" value="Inositol_monophosphatase_CS"/>
</dbReference>
<dbReference type="InterPro" id="IPR000760">
    <property type="entry name" value="Inositol_monophosphatase-like"/>
</dbReference>
<comment type="catalytic activity">
    <reaction evidence="1">
        <text>a myo-inositol phosphate + H2O = myo-inositol + phosphate</text>
        <dbReference type="Rhea" id="RHEA:24056"/>
        <dbReference type="ChEBI" id="CHEBI:15377"/>
        <dbReference type="ChEBI" id="CHEBI:17268"/>
        <dbReference type="ChEBI" id="CHEBI:43474"/>
        <dbReference type="ChEBI" id="CHEBI:84139"/>
        <dbReference type="EC" id="3.1.3.25"/>
    </reaction>
</comment>
<dbReference type="GO" id="GO:0007165">
    <property type="term" value="P:signal transduction"/>
    <property type="evidence" value="ECO:0007669"/>
    <property type="project" value="TreeGrafter"/>
</dbReference>
<dbReference type="PANTHER" id="PTHR20854">
    <property type="entry name" value="INOSITOL MONOPHOSPHATASE"/>
    <property type="match status" value="1"/>
</dbReference>
<name>K9YYD9_DACS8</name>
<comment type="cofactor">
    <cofactor evidence="6">
        <name>Mg(2+)</name>
        <dbReference type="ChEBI" id="CHEBI:18420"/>
    </cofactor>
</comment>